<feature type="domain" description="CASTOR/POLLUX/SYM8 ion channel conserved" evidence="7">
    <location>
        <begin position="31"/>
        <end position="84"/>
    </location>
</feature>
<dbReference type="GO" id="GO:0006811">
    <property type="term" value="P:monoatomic ion transport"/>
    <property type="evidence" value="ECO:0007669"/>
    <property type="project" value="UniProtKB-KW"/>
</dbReference>
<comment type="subcellular location">
    <subcellularLocation>
        <location evidence="1">Endomembrane system</location>
        <topology evidence="1">Multi-pass membrane protein</topology>
    </subcellularLocation>
</comment>
<proteinExistence type="predicted"/>
<dbReference type="InterPro" id="IPR044849">
    <property type="entry name" value="CASTOR/POLLUX/SYM8-like"/>
</dbReference>
<dbReference type="PANTHER" id="PTHR31563">
    <property type="entry name" value="ION CHANNEL POLLUX-RELATED"/>
    <property type="match status" value="1"/>
</dbReference>
<evidence type="ECO:0000256" key="6">
    <source>
        <dbReference type="ARBA" id="ARBA00023136"/>
    </source>
</evidence>
<name>A0A061RK37_9CHLO</name>
<evidence type="ECO:0000259" key="7">
    <source>
        <dbReference type="Pfam" id="PF06241"/>
    </source>
</evidence>
<accession>A0A061RK37</accession>
<protein>
    <submittedName>
        <fullName evidence="8">Ion channel pollux</fullName>
    </submittedName>
</protein>
<dbReference type="PANTHER" id="PTHR31563:SF10">
    <property type="entry name" value="ION CHANNEL POLLUX-RELATED"/>
    <property type="match status" value="1"/>
</dbReference>
<dbReference type="Gene3D" id="3.40.50.720">
    <property type="entry name" value="NAD(P)-binding Rossmann-like Domain"/>
    <property type="match status" value="1"/>
</dbReference>
<dbReference type="InterPro" id="IPR010420">
    <property type="entry name" value="CASTOR/POLLUX/SYM8_dom"/>
</dbReference>
<dbReference type="Pfam" id="PF06241">
    <property type="entry name" value="Castor_Poll_mid"/>
    <property type="match status" value="1"/>
</dbReference>
<keyword evidence="2" id="KW-0813">Transport</keyword>
<dbReference type="GO" id="GO:0012505">
    <property type="term" value="C:endomembrane system"/>
    <property type="evidence" value="ECO:0007669"/>
    <property type="project" value="UniProtKB-SubCell"/>
</dbReference>
<dbReference type="AlphaFoldDB" id="A0A061RK37"/>
<keyword evidence="3" id="KW-0812">Transmembrane</keyword>
<gene>
    <name evidence="8" type="ORF">TSPGSL018_3168</name>
</gene>
<dbReference type="EMBL" id="GBEZ01015267">
    <property type="protein sequence ID" value="JAC70881.1"/>
    <property type="molecule type" value="Transcribed_RNA"/>
</dbReference>
<keyword evidence="4" id="KW-1133">Transmembrane helix</keyword>
<reference evidence="8" key="1">
    <citation type="submission" date="2014-05" db="EMBL/GenBank/DDBJ databases">
        <title>The transcriptome of the halophilic microalga Tetraselmis sp. GSL018 isolated from the Great Salt Lake, Utah.</title>
        <authorList>
            <person name="Jinkerson R.E."/>
            <person name="D'Adamo S."/>
            <person name="Posewitz M.C."/>
        </authorList>
    </citation>
    <scope>NUCLEOTIDE SEQUENCE</scope>
    <source>
        <strain evidence="8">GSL018</strain>
    </source>
</reference>
<evidence type="ECO:0000256" key="5">
    <source>
        <dbReference type="ARBA" id="ARBA00023065"/>
    </source>
</evidence>
<evidence type="ECO:0000256" key="4">
    <source>
        <dbReference type="ARBA" id="ARBA00022989"/>
    </source>
</evidence>
<evidence type="ECO:0000256" key="1">
    <source>
        <dbReference type="ARBA" id="ARBA00004127"/>
    </source>
</evidence>
<evidence type="ECO:0000256" key="2">
    <source>
        <dbReference type="ARBA" id="ARBA00022448"/>
    </source>
</evidence>
<evidence type="ECO:0000313" key="8">
    <source>
        <dbReference type="EMBL" id="JAC70881.1"/>
    </source>
</evidence>
<keyword evidence="6" id="KW-0472">Membrane</keyword>
<sequence length="430" mass="46506">MQRARHEYGSSTTQMVGVSSFENGLGEVLGVCALQPGLAGVFTDLLEVQPGKSAMIYLKDMPELQGKAHRDIWPAFRAGVVCGYLRRADEGGGTDAVAHTVDVDVPAECSRLCLNPSDDYVMAPGDKLVIISQNAVQEAERPHMMAIAPRPPLASKETSTAEPTAWDMDPVCRRLVLIDCDNMLDTILETVSEFAPATMDISVITGCDDLLTTHGECLRNRFGREGLQLTFVKGECTDQAVLQSAGIAECDSVVIGNLQQCSRGAIDDHDATIVATIMLIKWIREQAMTDISSQDTPSLHIVGLSGYKDTQLLADVLALSSSVPISVDMLNLDFLMSGWIVQVAAEPEVTLVFRELLASSAGSELYVRKGHLYVQGPNDTAYFREVQYAARRLGQTAIGFIQCESQAVLIGVSADLQVSIHDRVVVMAEA</sequence>
<organism evidence="8">
    <name type="scientific">Tetraselmis sp. GSL018</name>
    <dbReference type="NCBI Taxonomy" id="582737"/>
    <lineage>
        <taxon>Eukaryota</taxon>
        <taxon>Viridiplantae</taxon>
        <taxon>Chlorophyta</taxon>
        <taxon>core chlorophytes</taxon>
        <taxon>Chlorodendrophyceae</taxon>
        <taxon>Chlorodendrales</taxon>
        <taxon>Chlorodendraceae</taxon>
        <taxon>Tetraselmis</taxon>
    </lineage>
</organism>
<keyword evidence="5" id="KW-0406">Ion transport</keyword>
<evidence type="ECO:0000256" key="3">
    <source>
        <dbReference type="ARBA" id="ARBA00022692"/>
    </source>
</evidence>